<accession>A0A8B8DZ39</accession>
<sequence>MFLTVLTVKMMIHCLQSLNAVLFFGVIVTYSPTVGNHQGWLSLAACPCKPTGPLARTILKLYKGLFIKPQDVFELPVIKPIGGRNEQGNEGNLTTYVGNLITDINKQPSCCNTEYAFEIYNRTQTQDYRNLTVVHFQNAYQFVPTGICPKNTRCGIGKCIQRYRHHWLLVWDESLQHYPPVTFLPVEIPSHCECVNIGSRRKK</sequence>
<dbReference type="RefSeq" id="XP_022333230.1">
    <property type="nucleotide sequence ID" value="XM_022477522.1"/>
</dbReference>
<evidence type="ECO:0000313" key="1">
    <source>
        <dbReference type="Proteomes" id="UP000694844"/>
    </source>
</evidence>
<dbReference type="RefSeq" id="XP_022333228.1">
    <property type="nucleotide sequence ID" value="XM_022477520.1"/>
</dbReference>
<protein>
    <submittedName>
        <fullName evidence="2 3">Uncharacterized protein LOC111130446</fullName>
    </submittedName>
</protein>
<dbReference type="KEGG" id="cvn:111130446"/>
<evidence type="ECO:0000313" key="2">
    <source>
        <dbReference type="RefSeq" id="XP_022333228.1"/>
    </source>
</evidence>
<evidence type="ECO:0000313" key="3">
    <source>
        <dbReference type="RefSeq" id="XP_022333230.1"/>
    </source>
</evidence>
<reference evidence="2 3" key="1">
    <citation type="submission" date="2025-04" db="UniProtKB">
        <authorList>
            <consortium name="RefSeq"/>
        </authorList>
    </citation>
    <scope>IDENTIFICATION</scope>
    <source>
        <tissue evidence="2 3">Whole sample</tissue>
    </source>
</reference>
<name>A0A8B8DZ39_CRAVI</name>
<dbReference type="Gene3D" id="2.10.90.10">
    <property type="entry name" value="Cystine-knot cytokines"/>
    <property type="match status" value="1"/>
</dbReference>
<dbReference type="AlphaFoldDB" id="A0A8B8DZ39"/>
<dbReference type="InterPro" id="IPR029034">
    <property type="entry name" value="Cystine-knot_cytokine"/>
</dbReference>
<dbReference type="Proteomes" id="UP000694844">
    <property type="component" value="Chromosome 4"/>
</dbReference>
<proteinExistence type="predicted"/>
<keyword evidence="1" id="KW-1185">Reference proteome</keyword>
<gene>
    <name evidence="2 3" type="primary">LOC111130446</name>
</gene>
<dbReference type="OrthoDB" id="6046294at2759"/>
<dbReference type="GeneID" id="111130446"/>
<organism evidence="1 3">
    <name type="scientific">Crassostrea virginica</name>
    <name type="common">Eastern oyster</name>
    <dbReference type="NCBI Taxonomy" id="6565"/>
    <lineage>
        <taxon>Eukaryota</taxon>
        <taxon>Metazoa</taxon>
        <taxon>Spiralia</taxon>
        <taxon>Lophotrochozoa</taxon>
        <taxon>Mollusca</taxon>
        <taxon>Bivalvia</taxon>
        <taxon>Autobranchia</taxon>
        <taxon>Pteriomorphia</taxon>
        <taxon>Ostreida</taxon>
        <taxon>Ostreoidea</taxon>
        <taxon>Ostreidae</taxon>
        <taxon>Crassostrea</taxon>
    </lineage>
</organism>